<keyword evidence="8 11" id="KW-0012">Acyltransferase</keyword>
<sequence>MDQNEAVIVATARTALAKSFRGSFNDTEAPVLGGHVVRAVVERSGVEAAAIDDVIMGAAVQQGTQAYNIGRLCAYTGGLPHSVPGMAVDRMCASGLISIGMAAKGIVTGELNIAIGGGVESLSLTQTKHKNSYRAQSQAVQAVMPDAYIPMLETAEIVSRRYGISRAAQDEYSLQSQLRTAAAQRDGLFAEELVPLEVDKLLFDQDGQPAGHQRVRVERDECNRPGTRLEDLAALKPVWKDGKWVGHGEFVTAGNASQFSDGASASLLMSRAEARRRGLKPLGIYRGIALAGCAPQEMGIGPVLAVPKLLKRFGLGVADIGLWEINEAFACQVLHCRDALEIPPERLNVNGGAIAIGHPFGMSGARMVGHALLEGRRRGVRYVVVAMCIGGGMGAAGLFELP</sequence>
<dbReference type="InterPro" id="IPR020616">
    <property type="entry name" value="Thiolase_N"/>
</dbReference>
<keyword evidence="7" id="KW-0576">Peroxisome</keyword>
<feature type="active site" description="Proton acceptor" evidence="10">
    <location>
        <position position="388"/>
    </location>
</feature>
<evidence type="ECO:0000256" key="2">
    <source>
        <dbReference type="ARBA" id="ARBA00010982"/>
    </source>
</evidence>
<dbReference type="PROSITE" id="PS00737">
    <property type="entry name" value="THIOLASE_2"/>
    <property type="match status" value="1"/>
</dbReference>
<dbReference type="NCBIfam" id="TIGR01930">
    <property type="entry name" value="AcCoA-C-Actrans"/>
    <property type="match status" value="1"/>
</dbReference>
<proteinExistence type="inferred from homology"/>
<evidence type="ECO:0000256" key="10">
    <source>
        <dbReference type="PIRSR" id="PIRSR000429-1"/>
    </source>
</evidence>
<comment type="similarity">
    <text evidence="2 11">Belongs to the thiolase-like superfamily. Thiolase family.</text>
</comment>
<dbReference type="EC" id="2.3.1.16" evidence="14"/>
<keyword evidence="3 11" id="KW-0808">Transferase</keyword>
<evidence type="ECO:0000259" key="13">
    <source>
        <dbReference type="Pfam" id="PF02803"/>
    </source>
</evidence>
<dbReference type="GO" id="GO:0033812">
    <property type="term" value="F:3-oxoadipyl-CoA thiolase activity"/>
    <property type="evidence" value="ECO:0007669"/>
    <property type="project" value="UniProtKB-EC"/>
</dbReference>
<dbReference type="RefSeq" id="WP_159410882.1">
    <property type="nucleotide sequence ID" value="NZ_CP026115.2"/>
</dbReference>
<keyword evidence="4" id="KW-0276">Fatty acid metabolism</keyword>
<dbReference type="GO" id="GO:0010124">
    <property type="term" value="P:phenylacetate catabolic process"/>
    <property type="evidence" value="ECO:0007669"/>
    <property type="project" value="TreeGrafter"/>
</dbReference>
<evidence type="ECO:0000256" key="8">
    <source>
        <dbReference type="ARBA" id="ARBA00023315"/>
    </source>
</evidence>
<evidence type="ECO:0000256" key="4">
    <source>
        <dbReference type="ARBA" id="ARBA00022832"/>
    </source>
</evidence>
<evidence type="ECO:0000256" key="11">
    <source>
        <dbReference type="RuleBase" id="RU003557"/>
    </source>
</evidence>
<dbReference type="InterPro" id="IPR002155">
    <property type="entry name" value="Thiolase"/>
</dbReference>
<feature type="active site" description="Proton acceptor" evidence="10">
    <location>
        <position position="358"/>
    </location>
</feature>
<dbReference type="PIRSF" id="PIRSF000429">
    <property type="entry name" value="Ac-CoA_Ac_transf"/>
    <property type="match status" value="1"/>
</dbReference>
<feature type="domain" description="Thiolase C-terminal" evidence="13">
    <location>
        <begin position="279"/>
        <end position="400"/>
    </location>
</feature>
<dbReference type="InterPro" id="IPR016039">
    <property type="entry name" value="Thiolase-like"/>
</dbReference>
<protein>
    <submittedName>
        <fullName evidence="14">Acetyl-CoA C-acyltransferase</fullName>
        <ecNumber evidence="14">2.3.1.16</ecNumber>
    </submittedName>
</protein>
<organism evidence="14 15">
    <name type="scientific">Pseudomonas putida</name>
    <name type="common">Arthrobacter siderocapsulatus</name>
    <dbReference type="NCBI Taxonomy" id="303"/>
    <lineage>
        <taxon>Bacteria</taxon>
        <taxon>Pseudomonadati</taxon>
        <taxon>Pseudomonadota</taxon>
        <taxon>Gammaproteobacteria</taxon>
        <taxon>Pseudomonadales</taxon>
        <taxon>Pseudomonadaceae</taxon>
        <taxon>Pseudomonas</taxon>
    </lineage>
</organism>
<gene>
    <name evidence="14" type="ORF">C2H86_14545</name>
</gene>
<evidence type="ECO:0000259" key="12">
    <source>
        <dbReference type="Pfam" id="PF00108"/>
    </source>
</evidence>
<evidence type="ECO:0000256" key="3">
    <source>
        <dbReference type="ARBA" id="ARBA00022679"/>
    </source>
</evidence>
<evidence type="ECO:0000256" key="1">
    <source>
        <dbReference type="ARBA" id="ARBA00004275"/>
    </source>
</evidence>
<feature type="domain" description="Thiolase N-terminal" evidence="12">
    <location>
        <begin position="7"/>
        <end position="271"/>
    </location>
</feature>
<dbReference type="CDD" id="cd00751">
    <property type="entry name" value="thiolase"/>
    <property type="match status" value="1"/>
</dbReference>
<dbReference type="GO" id="GO:0005737">
    <property type="term" value="C:cytoplasm"/>
    <property type="evidence" value="ECO:0007669"/>
    <property type="project" value="UniProtKB-ARBA"/>
</dbReference>
<dbReference type="Gene3D" id="3.40.47.10">
    <property type="match status" value="1"/>
</dbReference>
<dbReference type="SUPFAM" id="SSF53901">
    <property type="entry name" value="Thiolase-like"/>
    <property type="match status" value="2"/>
</dbReference>
<evidence type="ECO:0000256" key="9">
    <source>
        <dbReference type="ARBA" id="ARBA00048527"/>
    </source>
</evidence>
<evidence type="ECO:0000256" key="5">
    <source>
        <dbReference type="ARBA" id="ARBA00022946"/>
    </source>
</evidence>
<feature type="active site" description="Acyl-thioester intermediate" evidence="10">
    <location>
        <position position="92"/>
    </location>
</feature>
<keyword evidence="6" id="KW-0443">Lipid metabolism</keyword>
<dbReference type="Pfam" id="PF02803">
    <property type="entry name" value="Thiolase_C"/>
    <property type="match status" value="1"/>
</dbReference>
<dbReference type="PANTHER" id="PTHR43853">
    <property type="entry name" value="3-KETOACYL-COA THIOLASE, PEROXISOMAL"/>
    <property type="match status" value="1"/>
</dbReference>
<dbReference type="FunFam" id="3.40.47.10:FF:000010">
    <property type="entry name" value="Acetyl-CoA acetyltransferase (Thiolase)"/>
    <property type="match status" value="1"/>
</dbReference>
<evidence type="ECO:0000256" key="6">
    <source>
        <dbReference type="ARBA" id="ARBA00023098"/>
    </source>
</evidence>
<dbReference type="AlphaFoldDB" id="A0A6I6XIJ7"/>
<evidence type="ECO:0000313" key="14">
    <source>
        <dbReference type="EMBL" id="QHG65547.1"/>
    </source>
</evidence>
<dbReference type="EMBL" id="CP026115">
    <property type="protein sequence ID" value="QHG65547.1"/>
    <property type="molecule type" value="Genomic_DNA"/>
</dbReference>
<reference evidence="14 15" key="1">
    <citation type="submission" date="2020-02" db="EMBL/GenBank/DDBJ databases">
        <title>Pseudomonas Putida W5 Complete Genome Assembly.</title>
        <authorList>
            <person name="Yuan Z.-C."/>
            <person name="Shaw G.A."/>
            <person name="Cusano A.D."/>
            <person name="Caddey B.J."/>
            <person name="Weselowski B.J."/>
        </authorList>
    </citation>
    <scope>NUCLEOTIDE SEQUENCE [LARGE SCALE GENOMIC DNA]</scope>
    <source>
        <strain evidence="14 15">W5</strain>
    </source>
</reference>
<dbReference type="Pfam" id="PF00108">
    <property type="entry name" value="Thiolase_N"/>
    <property type="match status" value="1"/>
</dbReference>
<dbReference type="InterPro" id="IPR050215">
    <property type="entry name" value="Thiolase-like_sf_Thiolase"/>
</dbReference>
<dbReference type="InterPro" id="IPR020613">
    <property type="entry name" value="Thiolase_CS"/>
</dbReference>
<comment type="catalytic activity">
    <reaction evidence="9">
        <text>succinyl-CoA + acetyl-CoA = 3-oxoadipyl-CoA + CoA</text>
        <dbReference type="Rhea" id="RHEA:19481"/>
        <dbReference type="ChEBI" id="CHEBI:57287"/>
        <dbReference type="ChEBI" id="CHEBI:57288"/>
        <dbReference type="ChEBI" id="CHEBI:57292"/>
        <dbReference type="ChEBI" id="CHEBI:57348"/>
        <dbReference type="EC" id="2.3.1.174"/>
    </reaction>
</comment>
<dbReference type="Proteomes" id="UP000464480">
    <property type="component" value="Chromosome"/>
</dbReference>
<comment type="subcellular location">
    <subcellularLocation>
        <location evidence="1">Peroxisome</location>
    </subcellularLocation>
</comment>
<name>A0A6I6XIJ7_PSEPU</name>
<evidence type="ECO:0000313" key="15">
    <source>
        <dbReference type="Proteomes" id="UP000464480"/>
    </source>
</evidence>
<keyword evidence="5" id="KW-0809">Transit peptide</keyword>
<dbReference type="GO" id="GO:0006635">
    <property type="term" value="P:fatty acid beta-oxidation"/>
    <property type="evidence" value="ECO:0007669"/>
    <property type="project" value="TreeGrafter"/>
</dbReference>
<evidence type="ECO:0000256" key="7">
    <source>
        <dbReference type="ARBA" id="ARBA00023140"/>
    </source>
</evidence>
<dbReference type="PANTHER" id="PTHR43853:SF8">
    <property type="entry name" value="3-KETOACYL-COA THIOLASE, PEROXISOMAL"/>
    <property type="match status" value="1"/>
</dbReference>
<accession>A0A6I6XIJ7</accession>
<dbReference type="InterPro" id="IPR020617">
    <property type="entry name" value="Thiolase_C"/>
</dbReference>